<evidence type="ECO:0000256" key="1">
    <source>
        <dbReference type="ARBA" id="ARBA00025758"/>
    </source>
</evidence>
<keyword evidence="3" id="KW-1185">Reference proteome</keyword>
<evidence type="ECO:0000313" key="2">
    <source>
        <dbReference type="EMBL" id="CAH2176099.1"/>
    </source>
</evidence>
<organism evidence="2 3">
    <name type="scientific">Caenorhabditis elegans</name>
    <dbReference type="NCBI Taxonomy" id="6239"/>
    <lineage>
        <taxon>Eukaryota</taxon>
        <taxon>Metazoa</taxon>
        <taxon>Ecdysozoa</taxon>
        <taxon>Nematoda</taxon>
        <taxon>Chromadorea</taxon>
        <taxon>Rhabditida</taxon>
        <taxon>Rhabditina</taxon>
        <taxon>Rhabditomorpha</taxon>
        <taxon>Rhabditoidea</taxon>
        <taxon>Rhabditidae</taxon>
        <taxon>Peloderinae</taxon>
        <taxon>Caenorhabditis</taxon>
    </lineage>
</organism>
<dbReference type="WormBase" id="Y39A3CR.1c">
    <property type="protein sequence ID" value="CE54468"/>
    <property type="gene ID" value="WBGene00004886"/>
    <property type="gene designation" value="smi-1"/>
</dbReference>
<dbReference type="EMBL" id="BX284603">
    <property type="protein sequence ID" value="CAH2176099.1"/>
    <property type="molecule type" value="Genomic_DNA"/>
</dbReference>
<dbReference type="FunFam" id="1.20.58.1070:FF:000009">
    <property type="entry name" value="Gem-associated protein 2"/>
    <property type="match status" value="1"/>
</dbReference>
<gene>
    <name evidence="2 4" type="primary">smi-1</name>
    <name evidence="2" type="ORF">CELE_Y39A3CR.1</name>
    <name evidence="4" type="ORF">Y39A3CR.1</name>
</gene>
<proteinExistence type="evidence at protein level"/>
<name>A0A8S4Q9E8_CAEEL</name>
<dbReference type="CTD" id="189726"/>
<dbReference type="RefSeq" id="NP_001391141.1">
    <property type="nucleotide sequence ID" value="NM_001404272.1"/>
</dbReference>
<evidence type="ECO:0000313" key="3">
    <source>
        <dbReference type="Proteomes" id="UP000001940"/>
    </source>
</evidence>
<dbReference type="AGR" id="WB:WBGene00004886"/>
<dbReference type="Proteomes" id="UP000001940">
    <property type="component" value="Chromosome III"/>
</dbReference>
<comment type="similarity">
    <text evidence="1">Belongs to the gemin-2 family.</text>
</comment>
<dbReference type="OrthoDB" id="428895at2759"/>
<dbReference type="GO" id="GO:0000387">
    <property type="term" value="P:spliceosomal snRNP assembly"/>
    <property type="evidence" value="ECO:0007669"/>
    <property type="project" value="InterPro"/>
</dbReference>
<dbReference type="Pfam" id="PF04938">
    <property type="entry name" value="SIP1"/>
    <property type="match status" value="1"/>
</dbReference>
<dbReference type="Gene3D" id="1.20.58.1070">
    <property type="match status" value="1"/>
</dbReference>
<protein>
    <submittedName>
        <fullName evidence="2">Gem-associated protein 2</fullName>
    </submittedName>
</protein>
<dbReference type="InterPro" id="IPR035426">
    <property type="entry name" value="Gemin2/Brr1"/>
</dbReference>
<keyword evidence="5" id="KW-1267">Proteomics identification</keyword>
<sequence>MALKIEKFSPMRIDRLNSPEEEEWHEILLEKCLPEFQDIAGNFLNHTGTPPALRMLSQLIEYLVDWSIEEGLNRPIREWIYSLLAVIDLPLVQDVVSALRRLVKECRSLRSELSIDRKSEANEFSLFITIITIFFGQKDLADI</sequence>
<dbReference type="PANTHER" id="PTHR12794">
    <property type="entry name" value="GEMIN2"/>
    <property type="match status" value="1"/>
</dbReference>
<evidence type="ECO:0007829" key="5">
    <source>
        <dbReference type="PeptideAtlas" id="A0A8S4Q9E8"/>
    </source>
</evidence>
<reference evidence="2 3" key="1">
    <citation type="journal article" date="1998" name="Science">
        <title>Genome sequence of the nematode C. elegans: a platform for investigating biology.</title>
        <authorList>
            <consortium name="The C. elegans sequencing consortium"/>
            <person name="Sulson J.E."/>
            <person name="Waterston R."/>
        </authorList>
    </citation>
    <scope>NUCLEOTIDE SEQUENCE [LARGE SCALE GENOMIC DNA]</scope>
    <source>
        <strain evidence="2 3">Bristol N2</strain>
    </source>
</reference>
<dbReference type="PANTHER" id="PTHR12794:SF0">
    <property type="entry name" value="GEM-ASSOCIATED PROTEIN 2"/>
    <property type="match status" value="1"/>
</dbReference>
<dbReference type="SMR" id="A0A8S4Q9E8"/>
<evidence type="ECO:0000313" key="4">
    <source>
        <dbReference type="WormBase" id="Y39A3CR.1c"/>
    </source>
</evidence>
<accession>A0A8S4Q9E8</accession>
<dbReference type="AlphaFoldDB" id="A0A8S4Q9E8"/>
<dbReference type="GeneID" id="189726"/>